<evidence type="ECO:0000313" key="2">
    <source>
        <dbReference type="EMBL" id="KAL3782021.1"/>
    </source>
</evidence>
<gene>
    <name evidence="2" type="ORF">HJC23_003684</name>
</gene>
<evidence type="ECO:0000313" key="3">
    <source>
        <dbReference type="Proteomes" id="UP001516023"/>
    </source>
</evidence>
<feature type="compositionally biased region" description="Polar residues" evidence="1">
    <location>
        <begin position="135"/>
        <end position="148"/>
    </location>
</feature>
<accession>A0ABD3P2H0</accession>
<keyword evidence="3" id="KW-1185">Reference proteome</keyword>
<protein>
    <submittedName>
        <fullName evidence="2">Uncharacterized protein</fullName>
    </submittedName>
</protein>
<sequence length="249" mass="26628">MQLYPQPADAITFRFSFTKNLPTHFNRPTEILVLIPTRNNSIALSLPSTTLLFNQSSPTITLGRKSSGCGSLGPHETLLYPRRTFGEDVTCEGISVYIPGFGSAEVLVSLSVVLVSAEDVVDSSPSVKRHLHCTHPSNVTPSNRTNKTILRLPPSKPAKKPLNNPPLPKKQHKKGLEASLFQSLQSQDGESAKSLLAQYGIAYLATSIQLAILSFAVLRVVGQSGVDVGRLDESYSICAFGAVGGGGGE</sequence>
<dbReference type="Proteomes" id="UP001516023">
    <property type="component" value="Unassembled WGS sequence"/>
</dbReference>
<feature type="non-terminal residue" evidence="2">
    <location>
        <position position="249"/>
    </location>
</feature>
<reference evidence="2 3" key="1">
    <citation type="journal article" date="2020" name="G3 (Bethesda)">
        <title>Improved Reference Genome for Cyclotella cryptica CCMP332, a Model for Cell Wall Morphogenesis, Salinity Adaptation, and Lipid Production in Diatoms (Bacillariophyta).</title>
        <authorList>
            <person name="Roberts W.R."/>
            <person name="Downey K.M."/>
            <person name="Ruck E.C."/>
            <person name="Traller J.C."/>
            <person name="Alverson A.J."/>
        </authorList>
    </citation>
    <scope>NUCLEOTIDE SEQUENCE [LARGE SCALE GENOMIC DNA]</scope>
    <source>
        <strain evidence="2 3">CCMP332</strain>
    </source>
</reference>
<dbReference type="EMBL" id="JABMIG020000299">
    <property type="protein sequence ID" value="KAL3782021.1"/>
    <property type="molecule type" value="Genomic_DNA"/>
</dbReference>
<comment type="caution">
    <text evidence="2">The sequence shown here is derived from an EMBL/GenBank/DDBJ whole genome shotgun (WGS) entry which is preliminary data.</text>
</comment>
<dbReference type="AlphaFoldDB" id="A0ABD3P2H0"/>
<name>A0ABD3P2H0_9STRA</name>
<feature type="region of interest" description="Disordered" evidence="1">
    <location>
        <begin position="135"/>
        <end position="171"/>
    </location>
</feature>
<organism evidence="2 3">
    <name type="scientific">Cyclotella cryptica</name>
    <dbReference type="NCBI Taxonomy" id="29204"/>
    <lineage>
        <taxon>Eukaryota</taxon>
        <taxon>Sar</taxon>
        <taxon>Stramenopiles</taxon>
        <taxon>Ochrophyta</taxon>
        <taxon>Bacillariophyta</taxon>
        <taxon>Coscinodiscophyceae</taxon>
        <taxon>Thalassiosirophycidae</taxon>
        <taxon>Stephanodiscales</taxon>
        <taxon>Stephanodiscaceae</taxon>
        <taxon>Cyclotella</taxon>
    </lineage>
</organism>
<proteinExistence type="predicted"/>
<evidence type="ECO:0000256" key="1">
    <source>
        <dbReference type="SAM" id="MobiDB-lite"/>
    </source>
</evidence>